<dbReference type="SUPFAM" id="SSF55298">
    <property type="entry name" value="YjgF-like"/>
    <property type="match status" value="1"/>
</dbReference>
<dbReference type="OrthoDB" id="9815126at2"/>
<name>A0A1J7C4W1_9ACTN</name>
<dbReference type="AlphaFoldDB" id="A0A1J7C4W1"/>
<comment type="caution">
    <text evidence="1">The sequence shown here is derived from an EMBL/GenBank/DDBJ whole genome shotgun (WGS) entry which is preliminary data.</text>
</comment>
<gene>
    <name evidence="1" type="ORF">BIV57_15615</name>
</gene>
<dbReference type="Gene3D" id="3.30.1330.40">
    <property type="entry name" value="RutC-like"/>
    <property type="match status" value="1"/>
</dbReference>
<dbReference type="CDD" id="cd00448">
    <property type="entry name" value="YjgF_YER057c_UK114_family"/>
    <property type="match status" value="1"/>
</dbReference>
<dbReference type="RefSeq" id="WP_071657499.1">
    <property type="nucleotide sequence ID" value="NZ_MLCF01000085.1"/>
</dbReference>
<organism evidence="1 2">
    <name type="scientific">Mangrovactinospora gilvigrisea</name>
    <dbReference type="NCBI Taxonomy" id="1428644"/>
    <lineage>
        <taxon>Bacteria</taxon>
        <taxon>Bacillati</taxon>
        <taxon>Actinomycetota</taxon>
        <taxon>Actinomycetes</taxon>
        <taxon>Kitasatosporales</taxon>
        <taxon>Streptomycetaceae</taxon>
        <taxon>Mangrovactinospora</taxon>
    </lineage>
</organism>
<evidence type="ECO:0000313" key="1">
    <source>
        <dbReference type="EMBL" id="OIV36600.1"/>
    </source>
</evidence>
<proteinExistence type="predicted"/>
<dbReference type="EMBL" id="MLCF01000085">
    <property type="protein sequence ID" value="OIV36600.1"/>
    <property type="molecule type" value="Genomic_DNA"/>
</dbReference>
<dbReference type="InterPro" id="IPR006175">
    <property type="entry name" value="YjgF/YER057c/UK114"/>
</dbReference>
<dbReference type="PANTHER" id="PTHR43857">
    <property type="entry name" value="BLR7761 PROTEIN"/>
    <property type="match status" value="1"/>
</dbReference>
<dbReference type="STRING" id="1428644.BIV57_15615"/>
<sequence length="134" mass="13968">MDINRINPEELAPAVGFSHAVVASGTPGACPVFVAGQTGTDARGVIVGAGIVEQFARALDNLLVALRAAGAEPDALTSLTVYLTSIAEYRAHAAEIGKVWRDRCGRAYPAMAVVEVARLWDPAAKVELQGAAVR</sequence>
<evidence type="ECO:0000313" key="2">
    <source>
        <dbReference type="Proteomes" id="UP000243342"/>
    </source>
</evidence>
<dbReference type="InterPro" id="IPR035959">
    <property type="entry name" value="RutC-like_sf"/>
</dbReference>
<protein>
    <submittedName>
        <fullName evidence="1">Enamine deaminase RidA</fullName>
    </submittedName>
</protein>
<keyword evidence="2" id="KW-1185">Reference proteome</keyword>
<accession>A0A1J7C4W1</accession>
<reference evidence="1 2" key="1">
    <citation type="submission" date="2016-10" db="EMBL/GenBank/DDBJ databases">
        <title>Genome sequence of Streptomyces gilvigriseus MUSC 26.</title>
        <authorList>
            <person name="Lee L.-H."/>
            <person name="Ser H.-L."/>
        </authorList>
    </citation>
    <scope>NUCLEOTIDE SEQUENCE [LARGE SCALE GENOMIC DNA]</scope>
    <source>
        <strain evidence="1 2">MUSC 26</strain>
    </source>
</reference>
<dbReference type="Pfam" id="PF01042">
    <property type="entry name" value="Ribonuc_L-PSP"/>
    <property type="match status" value="1"/>
</dbReference>
<dbReference type="PANTHER" id="PTHR43857:SF1">
    <property type="entry name" value="YJGH FAMILY PROTEIN"/>
    <property type="match status" value="1"/>
</dbReference>
<dbReference type="Proteomes" id="UP000243342">
    <property type="component" value="Unassembled WGS sequence"/>
</dbReference>